<evidence type="ECO:0000313" key="14">
    <source>
        <dbReference type="Proteomes" id="UP001557470"/>
    </source>
</evidence>
<reference evidence="13 14" key="1">
    <citation type="submission" date="2024-06" db="EMBL/GenBank/DDBJ databases">
        <authorList>
            <person name="Pan Q."/>
            <person name="Wen M."/>
            <person name="Jouanno E."/>
            <person name="Zahm M."/>
            <person name="Klopp C."/>
            <person name="Cabau C."/>
            <person name="Louis A."/>
            <person name="Berthelot C."/>
            <person name="Parey E."/>
            <person name="Roest Crollius H."/>
            <person name="Montfort J."/>
            <person name="Robinson-Rechavi M."/>
            <person name="Bouchez O."/>
            <person name="Lampietro C."/>
            <person name="Lopez Roques C."/>
            <person name="Donnadieu C."/>
            <person name="Postlethwait J."/>
            <person name="Bobe J."/>
            <person name="Verreycken H."/>
            <person name="Guiguen Y."/>
        </authorList>
    </citation>
    <scope>NUCLEOTIDE SEQUENCE [LARGE SCALE GENOMIC DNA]</scope>
    <source>
        <strain evidence="13">Up_M1</strain>
        <tissue evidence="13">Testis</tissue>
    </source>
</reference>
<sequence length="469" mass="54158">MGDRAKWSLLENQKPLMQRQIIFKQQTNCSKTTKIPIVKLTRLSKMVVKTLLSENKVRLVKEDTNARMDEQKNGVSSLQFYPCSHCTVSFTDFYFLENHIKTKHQKEYLAMLKNHVSKSKTAPTQRCAHCSCTFYTSQQLNVHTRHAHPSALPRKPARLPRVPGKLHPCPHCARRFPYLGTLLKHCKNLHKMSVFRTDGHISCTDCGKSFENCWGKGPHRCNDTEGSANVDTKPVVCLEVGYHCSECGKILSTPTGLKTHMRIHTGEKPFECKECGKRFSENSGYRYHMLIHSGLKPFKCQDCGKAFKQVSLLWTHLTVHTGERKYSCPQCDKQYASKSYLALHLRTHSGERPFKCTVCGKDFADKSYLKTHLRIHSNEKNYLCGICGRKFMSRFNRSGSLTYHMRTHTHRHLKPYSCEKCGKSFYEQSHVKVHMKTHREEKPYPCPHCLFGFTRKAHLTKHLPRCPKL</sequence>
<feature type="domain" description="C2H2-type" evidence="12">
    <location>
        <begin position="326"/>
        <end position="353"/>
    </location>
</feature>
<dbReference type="EMBL" id="JAGEUA010000011">
    <property type="protein sequence ID" value="KAL0961835.1"/>
    <property type="molecule type" value="Genomic_DNA"/>
</dbReference>
<feature type="domain" description="C2H2-type" evidence="12">
    <location>
        <begin position="416"/>
        <end position="443"/>
    </location>
</feature>
<evidence type="ECO:0000256" key="10">
    <source>
        <dbReference type="ARBA" id="ARBA00023242"/>
    </source>
</evidence>
<evidence type="ECO:0000259" key="12">
    <source>
        <dbReference type="PROSITE" id="PS50157"/>
    </source>
</evidence>
<comment type="subcellular location">
    <subcellularLocation>
        <location evidence="2">Nucleus</location>
    </subcellularLocation>
</comment>
<keyword evidence="6" id="KW-0862">Zinc</keyword>
<feature type="domain" description="C2H2-type" evidence="12">
    <location>
        <begin position="81"/>
        <end position="109"/>
    </location>
</feature>
<keyword evidence="14" id="KW-1185">Reference proteome</keyword>
<dbReference type="GO" id="GO:0005634">
    <property type="term" value="C:nucleus"/>
    <property type="evidence" value="ECO:0007669"/>
    <property type="project" value="UniProtKB-SubCell"/>
</dbReference>
<evidence type="ECO:0000313" key="13">
    <source>
        <dbReference type="EMBL" id="KAL0961835.1"/>
    </source>
</evidence>
<feature type="domain" description="C2H2-type" evidence="12">
    <location>
        <begin position="125"/>
        <end position="153"/>
    </location>
</feature>
<feature type="domain" description="C2H2-type" evidence="12">
    <location>
        <begin position="354"/>
        <end position="381"/>
    </location>
</feature>
<dbReference type="AlphaFoldDB" id="A0ABD0VZW7"/>
<keyword evidence="7" id="KW-0805">Transcription regulation</keyword>
<organism evidence="13 14">
    <name type="scientific">Umbra pygmaea</name>
    <name type="common">Eastern mudminnow</name>
    <dbReference type="NCBI Taxonomy" id="75934"/>
    <lineage>
        <taxon>Eukaryota</taxon>
        <taxon>Metazoa</taxon>
        <taxon>Chordata</taxon>
        <taxon>Craniata</taxon>
        <taxon>Vertebrata</taxon>
        <taxon>Euteleostomi</taxon>
        <taxon>Actinopterygii</taxon>
        <taxon>Neopterygii</taxon>
        <taxon>Teleostei</taxon>
        <taxon>Protacanthopterygii</taxon>
        <taxon>Esociformes</taxon>
        <taxon>Umbridae</taxon>
        <taxon>Umbra</taxon>
    </lineage>
</organism>
<feature type="domain" description="C2H2-type" evidence="12">
    <location>
        <begin position="167"/>
        <end position="190"/>
    </location>
</feature>
<evidence type="ECO:0000256" key="4">
    <source>
        <dbReference type="ARBA" id="ARBA00022737"/>
    </source>
</evidence>
<dbReference type="GO" id="GO:0008270">
    <property type="term" value="F:zinc ion binding"/>
    <property type="evidence" value="ECO:0007669"/>
    <property type="project" value="UniProtKB-KW"/>
</dbReference>
<dbReference type="SUPFAM" id="SSF57667">
    <property type="entry name" value="beta-beta-alpha zinc fingers"/>
    <property type="match status" value="4"/>
</dbReference>
<keyword evidence="5 11" id="KW-0863">Zinc-finger</keyword>
<evidence type="ECO:0000256" key="1">
    <source>
        <dbReference type="ARBA" id="ARBA00003767"/>
    </source>
</evidence>
<keyword evidence="3" id="KW-0479">Metal-binding</keyword>
<evidence type="ECO:0000256" key="2">
    <source>
        <dbReference type="ARBA" id="ARBA00004123"/>
    </source>
</evidence>
<dbReference type="PROSITE" id="PS50157">
    <property type="entry name" value="ZINC_FINGER_C2H2_2"/>
    <property type="match status" value="9"/>
</dbReference>
<evidence type="ECO:0000256" key="5">
    <source>
        <dbReference type="ARBA" id="ARBA00022771"/>
    </source>
</evidence>
<dbReference type="PANTHER" id="PTHR47772">
    <property type="entry name" value="ZINC FINGER PROTEIN 200"/>
    <property type="match status" value="1"/>
</dbReference>
<keyword evidence="10" id="KW-0539">Nucleus</keyword>
<feature type="domain" description="C2H2-type" evidence="12">
    <location>
        <begin position="298"/>
        <end position="325"/>
    </location>
</feature>
<protein>
    <recommendedName>
        <fullName evidence="12">C2H2-type domain-containing protein</fullName>
    </recommendedName>
</protein>
<evidence type="ECO:0000256" key="11">
    <source>
        <dbReference type="PROSITE-ProRule" id="PRU00042"/>
    </source>
</evidence>
<dbReference type="FunFam" id="3.30.160.60:FF:001498">
    <property type="entry name" value="Zinc finger protein 404"/>
    <property type="match status" value="1"/>
</dbReference>
<feature type="domain" description="C2H2-type" evidence="12">
    <location>
        <begin position="270"/>
        <end position="297"/>
    </location>
</feature>
<dbReference type="PANTHER" id="PTHR47772:SF13">
    <property type="entry name" value="GASTRULA ZINC FINGER PROTEIN XLCGF49.1-LIKE-RELATED"/>
    <property type="match status" value="1"/>
</dbReference>
<proteinExistence type="predicted"/>
<feature type="domain" description="C2H2-type" evidence="12">
    <location>
        <begin position="242"/>
        <end position="269"/>
    </location>
</feature>
<dbReference type="FunFam" id="3.30.160.60:FF:000624">
    <property type="entry name" value="zinc finger protein 697"/>
    <property type="match status" value="1"/>
</dbReference>
<keyword evidence="4" id="KW-0677">Repeat</keyword>
<dbReference type="InterPro" id="IPR050636">
    <property type="entry name" value="C2H2-ZF_domain-containing"/>
</dbReference>
<dbReference type="InterPro" id="IPR036236">
    <property type="entry name" value="Znf_C2H2_sf"/>
</dbReference>
<evidence type="ECO:0000256" key="9">
    <source>
        <dbReference type="ARBA" id="ARBA00023163"/>
    </source>
</evidence>
<dbReference type="Pfam" id="PF13465">
    <property type="entry name" value="zf-H2C2_2"/>
    <property type="match status" value="1"/>
</dbReference>
<dbReference type="FunFam" id="3.30.160.60:FF:000454">
    <property type="entry name" value="Zinc finger protein 624"/>
    <property type="match status" value="1"/>
</dbReference>
<gene>
    <name evidence="13" type="ORF">UPYG_G00332290</name>
</gene>
<comment type="function">
    <text evidence="1">May be involved in transcriptional regulation.</text>
</comment>
<dbReference type="Proteomes" id="UP001557470">
    <property type="component" value="Unassembled WGS sequence"/>
</dbReference>
<evidence type="ECO:0000256" key="6">
    <source>
        <dbReference type="ARBA" id="ARBA00022833"/>
    </source>
</evidence>
<evidence type="ECO:0000256" key="7">
    <source>
        <dbReference type="ARBA" id="ARBA00023015"/>
    </source>
</evidence>
<dbReference type="FunFam" id="3.30.160.60:FF:000097">
    <property type="entry name" value="Zinc finger protein"/>
    <property type="match status" value="1"/>
</dbReference>
<dbReference type="FunFam" id="3.30.160.60:FF:002711">
    <property type="entry name" value="Zinc finger protein 16"/>
    <property type="match status" value="1"/>
</dbReference>
<dbReference type="Pfam" id="PF00096">
    <property type="entry name" value="zf-C2H2"/>
    <property type="match status" value="5"/>
</dbReference>
<name>A0ABD0VZW7_UMBPY</name>
<dbReference type="GO" id="GO:0003677">
    <property type="term" value="F:DNA binding"/>
    <property type="evidence" value="ECO:0007669"/>
    <property type="project" value="UniProtKB-KW"/>
</dbReference>
<dbReference type="FunFam" id="3.30.160.60:FF:000965">
    <property type="entry name" value="Neurotrophin receptor-interacting factor homolog"/>
    <property type="match status" value="1"/>
</dbReference>
<dbReference type="Gene3D" id="3.30.160.60">
    <property type="entry name" value="Classic Zinc Finger"/>
    <property type="match status" value="9"/>
</dbReference>
<dbReference type="InterPro" id="IPR013087">
    <property type="entry name" value="Znf_C2H2_type"/>
</dbReference>
<comment type="caution">
    <text evidence="13">The sequence shown here is derived from an EMBL/GenBank/DDBJ whole genome shotgun (WGS) entry which is preliminary data.</text>
</comment>
<evidence type="ECO:0000256" key="8">
    <source>
        <dbReference type="ARBA" id="ARBA00023125"/>
    </source>
</evidence>
<keyword evidence="9" id="KW-0804">Transcription</keyword>
<dbReference type="SMART" id="SM00355">
    <property type="entry name" value="ZnF_C2H2"/>
    <property type="match status" value="11"/>
</dbReference>
<dbReference type="PROSITE" id="PS00028">
    <property type="entry name" value="ZINC_FINGER_C2H2_1"/>
    <property type="match status" value="9"/>
</dbReference>
<keyword evidence="8" id="KW-0238">DNA-binding</keyword>
<evidence type="ECO:0000256" key="3">
    <source>
        <dbReference type="ARBA" id="ARBA00022723"/>
    </source>
</evidence>
<dbReference type="FunFam" id="3.30.160.60:FF:000100">
    <property type="entry name" value="Zinc finger 45-like"/>
    <property type="match status" value="1"/>
</dbReference>
<accession>A0ABD0VZW7</accession>